<reference evidence="2" key="1">
    <citation type="journal article" date="2023" name="Front. Plant Sci.">
        <title>Chromosomal-level genome assembly of Melastoma candidum provides insights into trichome evolution.</title>
        <authorList>
            <person name="Zhong Y."/>
            <person name="Wu W."/>
            <person name="Sun C."/>
            <person name="Zou P."/>
            <person name="Liu Y."/>
            <person name="Dai S."/>
            <person name="Zhou R."/>
        </authorList>
    </citation>
    <scope>NUCLEOTIDE SEQUENCE [LARGE SCALE GENOMIC DNA]</scope>
</reference>
<sequence length="213" mass="23385">MPTPPLLVLVATVFISLSLLVSADLPSENTTGSTPPAPAKRPGTHQRGGIRVPIAHGVVNVSGATVTPPPAKRINLFLDAHNVVRAKFGEPPLVWDRNLAKYARNWANGRVADCKMLHSGGPYGENIFWGSRNHWTAIQIVNMWVDEVQYYDPVNFSCQDGEICGHYTQVVWRDTSKVGCSRVTCNNGGMYAICVYDPPGNYIGENPFAHNER</sequence>
<comment type="caution">
    <text evidence="1">The sequence shown here is derived from an EMBL/GenBank/DDBJ whole genome shotgun (WGS) entry which is preliminary data.</text>
</comment>
<keyword evidence="2" id="KW-1185">Reference proteome</keyword>
<organism evidence="1 2">
    <name type="scientific">Melastoma candidum</name>
    <dbReference type="NCBI Taxonomy" id="119954"/>
    <lineage>
        <taxon>Eukaryota</taxon>
        <taxon>Viridiplantae</taxon>
        <taxon>Streptophyta</taxon>
        <taxon>Embryophyta</taxon>
        <taxon>Tracheophyta</taxon>
        <taxon>Spermatophyta</taxon>
        <taxon>Magnoliopsida</taxon>
        <taxon>eudicotyledons</taxon>
        <taxon>Gunneridae</taxon>
        <taxon>Pentapetalae</taxon>
        <taxon>rosids</taxon>
        <taxon>malvids</taxon>
        <taxon>Myrtales</taxon>
        <taxon>Melastomataceae</taxon>
        <taxon>Melastomatoideae</taxon>
        <taxon>Melastomateae</taxon>
        <taxon>Melastoma</taxon>
    </lineage>
</organism>
<protein>
    <submittedName>
        <fullName evidence="1">Uncharacterized protein</fullName>
    </submittedName>
</protein>
<evidence type="ECO:0000313" key="2">
    <source>
        <dbReference type="Proteomes" id="UP001057402"/>
    </source>
</evidence>
<gene>
    <name evidence="1" type="ORF">MLD38_024965</name>
</gene>
<evidence type="ECO:0000313" key="1">
    <source>
        <dbReference type="EMBL" id="KAI4340096.1"/>
    </source>
</evidence>
<name>A0ACB9NZ17_9MYRT</name>
<accession>A0ACB9NZ17</accession>
<dbReference type="EMBL" id="CM042886">
    <property type="protein sequence ID" value="KAI4340096.1"/>
    <property type="molecule type" value="Genomic_DNA"/>
</dbReference>
<proteinExistence type="predicted"/>
<dbReference type="Proteomes" id="UP001057402">
    <property type="component" value="Chromosome 7"/>
</dbReference>